<evidence type="ECO:0000313" key="2">
    <source>
        <dbReference type="EMBL" id="KRL04588.1"/>
    </source>
</evidence>
<proteinExistence type="predicted"/>
<dbReference type="Pfam" id="PF03729">
    <property type="entry name" value="DUF308"/>
    <property type="match status" value="2"/>
</dbReference>
<evidence type="ECO:0000256" key="1">
    <source>
        <dbReference type="SAM" id="Phobius"/>
    </source>
</evidence>
<dbReference type="PANTHER" id="PTHR34989:SF1">
    <property type="entry name" value="PROTEIN HDED"/>
    <property type="match status" value="1"/>
</dbReference>
<dbReference type="AlphaFoldDB" id="A0A0R1M906"/>
<sequence>MKERLANFDLLTFIVGVLSIATALICLRNPLPTFGAVVVIIGILAILRGLLKLFIFRPLLENSGWFTFSAVLDVVIGLLMLFNTQFGTLFVTFSFAFMFLIDSLANIWFATVIRRVEPRYFITDIIVAVLGIFIGVLLLISPALSIFSISFLIAVFFMLYGIEALIHAI</sequence>
<protein>
    <submittedName>
        <fullName evidence="2">Conserved hypothetical membrane spanning protein</fullName>
    </submittedName>
</protein>
<dbReference type="InterPro" id="IPR005325">
    <property type="entry name" value="DUF308_memb"/>
</dbReference>
<dbReference type="STRING" id="1423777.FD46_GL001721"/>
<keyword evidence="3" id="KW-1185">Reference proteome</keyword>
<name>A0A0R1M906_9LACO</name>
<dbReference type="PANTHER" id="PTHR34989">
    <property type="entry name" value="PROTEIN HDED"/>
    <property type="match status" value="1"/>
</dbReference>
<dbReference type="OrthoDB" id="2456403at2"/>
<keyword evidence="1" id="KW-1133">Transmembrane helix</keyword>
<keyword evidence="1" id="KW-0472">Membrane</keyword>
<feature type="transmembrane region" description="Helical" evidence="1">
    <location>
        <begin position="121"/>
        <end position="140"/>
    </location>
</feature>
<feature type="transmembrane region" description="Helical" evidence="1">
    <location>
        <begin position="33"/>
        <end position="51"/>
    </location>
</feature>
<keyword evidence="1" id="KW-0812">Transmembrane</keyword>
<dbReference type="EMBL" id="AZEH01000039">
    <property type="protein sequence ID" value="KRL04588.1"/>
    <property type="molecule type" value="Genomic_DNA"/>
</dbReference>
<feature type="transmembrane region" description="Helical" evidence="1">
    <location>
        <begin position="146"/>
        <end position="166"/>
    </location>
</feature>
<dbReference type="InterPro" id="IPR052712">
    <property type="entry name" value="Acid_resist_chaperone_HdeD"/>
</dbReference>
<gene>
    <name evidence="2" type="ORF">FD46_GL001721</name>
</gene>
<comment type="caution">
    <text evidence="2">The sequence shown here is derived from an EMBL/GenBank/DDBJ whole genome shotgun (WGS) entry which is preliminary data.</text>
</comment>
<feature type="transmembrane region" description="Helical" evidence="1">
    <location>
        <begin position="88"/>
        <end position="109"/>
    </location>
</feature>
<accession>A0A0R1M906</accession>
<dbReference type="PATRIC" id="fig|1423777.3.peg.1774"/>
<evidence type="ECO:0000313" key="3">
    <source>
        <dbReference type="Proteomes" id="UP000051686"/>
    </source>
</evidence>
<organism evidence="2 3">
    <name type="scientific">Liquorilactobacillus oeni DSM 19972</name>
    <dbReference type="NCBI Taxonomy" id="1423777"/>
    <lineage>
        <taxon>Bacteria</taxon>
        <taxon>Bacillati</taxon>
        <taxon>Bacillota</taxon>
        <taxon>Bacilli</taxon>
        <taxon>Lactobacillales</taxon>
        <taxon>Lactobacillaceae</taxon>
        <taxon>Liquorilactobacillus</taxon>
    </lineage>
</organism>
<reference evidence="2 3" key="1">
    <citation type="journal article" date="2015" name="Genome Announc.">
        <title>Expanding the biotechnology potential of lactobacilli through comparative genomics of 213 strains and associated genera.</title>
        <authorList>
            <person name="Sun Z."/>
            <person name="Harris H.M."/>
            <person name="McCann A."/>
            <person name="Guo C."/>
            <person name="Argimon S."/>
            <person name="Zhang W."/>
            <person name="Yang X."/>
            <person name="Jeffery I.B."/>
            <person name="Cooney J.C."/>
            <person name="Kagawa T.F."/>
            <person name="Liu W."/>
            <person name="Song Y."/>
            <person name="Salvetti E."/>
            <person name="Wrobel A."/>
            <person name="Rasinkangas P."/>
            <person name="Parkhill J."/>
            <person name="Rea M.C."/>
            <person name="O'Sullivan O."/>
            <person name="Ritari J."/>
            <person name="Douillard F.P."/>
            <person name="Paul Ross R."/>
            <person name="Yang R."/>
            <person name="Briner A.E."/>
            <person name="Felis G.E."/>
            <person name="de Vos W.M."/>
            <person name="Barrangou R."/>
            <person name="Klaenhammer T.R."/>
            <person name="Caufield P.W."/>
            <person name="Cui Y."/>
            <person name="Zhang H."/>
            <person name="O'Toole P.W."/>
        </authorList>
    </citation>
    <scope>NUCLEOTIDE SEQUENCE [LARGE SCALE GENOMIC DNA]</scope>
    <source>
        <strain evidence="2 3">DSM 19972</strain>
    </source>
</reference>
<dbReference type="Proteomes" id="UP000051686">
    <property type="component" value="Unassembled WGS sequence"/>
</dbReference>
<feature type="transmembrane region" description="Helical" evidence="1">
    <location>
        <begin position="63"/>
        <end position="82"/>
    </location>
</feature>
<dbReference type="GO" id="GO:0005886">
    <property type="term" value="C:plasma membrane"/>
    <property type="evidence" value="ECO:0007669"/>
    <property type="project" value="TreeGrafter"/>
</dbReference>
<dbReference type="RefSeq" id="WP_057896545.1">
    <property type="nucleotide sequence ID" value="NZ_AZEH01000039.1"/>
</dbReference>